<dbReference type="SUPFAM" id="SSF51735">
    <property type="entry name" value="NAD(P)-binding Rossmann-fold domains"/>
    <property type="match status" value="1"/>
</dbReference>
<protein>
    <submittedName>
        <fullName evidence="2">SDR family NAD(P)-dependent oxidoreductase</fullName>
    </submittedName>
</protein>
<comment type="caution">
    <text evidence="2">The sequence shown here is derived from an EMBL/GenBank/DDBJ whole genome shotgun (WGS) entry which is preliminary data.</text>
</comment>
<dbReference type="RefSeq" id="WP_339968628.1">
    <property type="nucleotide sequence ID" value="NZ_JBBHJY010000009.1"/>
</dbReference>
<evidence type="ECO:0000313" key="2">
    <source>
        <dbReference type="EMBL" id="MEJ6011403.1"/>
    </source>
</evidence>
<keyword evidence="3" id="KW-1185">Reference proteome</keyword>
<keyword evidence="1" id="KW-0560">Oxidoreductase</keyword>
<dbReference type="PRINTS" id="PR00081">
    <property type="entry name" value="GDHRDH"/>
</dbReference>
<dbReference type="Pfam" id="PF00106">
    <property type="entry name" value="adh_short"/>
    <property type="match status" value="1"/>
</dbReference>
<dbReference type="EMBL" id="JBBHJY010000009">
    <property type="protein sequence ID" value="MEJ6011403.1"/>
    <property type="molecule type" value="Genomic_DNA"/>
</dbReference>
<dbReference type="PANTHER" id="PTHR43157">
    <property type="entry name" value="PHOSPHATIDYLINOSITOL-GLYCAN BIOSYNTHESIS CLASS F PROTEIN-RELATED"/>
    <property type="match status" value="1"/>
</dbReference>
<reference evidence="2 3" key="1">
    <citation type="submission" date="2024-03" db="EMBL/GenBank/DDBJ databases">
        <authorList>
            <person name="Jo J.-H."/>
        </authorList>
    </citation>
    <scope>NUCLEOTIDE SEQUENCE [LARGE SCALE GENOMIC DNA]</scope>
    <source>
        <strain evidence="2 3">AS3R-12</strain>
    </source>
</reference>
<gene>
    <name evidence="2" type="ORF">WG900_15905</name>
</gene>
<dbReference type="InterPro" id="IPR036291">
    <property type="entry name" value="NAD(P)-bd_dom_sf"/>
</dbReference>
<accession>A0ABU8SBQ4</accession>
<dbReference type="InterPro" id="IPR002347">
    <property type="entry name" value="SDR_fam"/>
</dbReference>
<proteinExistence type="predicted"/>
<evidence type="ECO:0000256" key="1">
    <source>
        <dbReference type="ARBA" id="ARBA00023002"/>
    </source>
</evidence>
<evidence type="ECO:0000313" key="3">
    <source>
        <dbReference type="Proteomes" id="UP001379235"/>
    </source>
</evidence>
<dbReference type="PANTHER" id="PTHR43157:SF31">
    <property type="entry name" value="PHOSPHATIDYLINOSITOL-GLYCAN BIOSYNTHESIS CLASS F PROTEIN"/>
    <property type="match status" value="1"/>
</dbReference>
<sequence length="284" mass="29871">MVQTAVITGASAGVGLAAAKALAREGWRVIGVGRNAERCAAAEAELREAAPGGDVTMLRGDLSLMADAARLADEIAMLTDRIDSLANNAGGMIPEPKVTAEGLEECFAGNHLGPFVLTTRLLPLLLAAPQPRVINTSSDGSEMIPGLNWDDLQDSLKQSPGASYCSGKLANVIFAAELARRYGGEGLLAFSFHPGTVASNFFAHVPETTRVHTDAMEKIAPEQGAETLLWLNSQPAESIDNGGYYHRCAPRVPNPTAHDPANGARLWALSEELVSSTNSASPRT</sequence>
<name>A0ABU8SBQ4_9SPHN</name>
<organism evidence="2 3">
    <name type="scientific">Novosphingobium aquae</name>
    <dbReference type="NCBI Taxonomy" id="3133435"/>
    <lineage>
        <taxon>Bacteria</taxon>
        <taxon>Pseudomonadati</taxon>
        <taxon>Pseudomonadota</taxon>
        <taxon>Alphaproteobacteria</taxon>
        <taxon>Sphingomonadales</taxon>
        <taxon>Sphingomonadaceae</taxon>
        <taxon>Novosphingobium</taxon>
    </lineage>
</organism>
<dbReference type="Proteomes" id="UP001379235">
    <property type="component" value="Unassembled WGS sequence"/>
</dbReference>
<dbReference type="Gene3D" id="3.40.50.720">
    <property type="entry name" value="NAD(P)-binding Rossmann-like Domain"/>
    <property type="match status" value="1"/>
</dbReference>